<sequence>MTEIKLLALDLDGTLFDSQKVVSEENKQALRAARDKGVKVVITTGRPLKAVEDLLDELDLISDEDYIITFNGGLVQKTNGKILDKSQLTRDQLRRLHEALEPLGLPFDVLSDGIVYSLPSQGNHSHYPQANPKLTFVELDSFDEIPKDVIYNKVVSVTDPEFLDKQILQLPKDLYEAFEIFKSREIILEMMPKGVHKAAGLQQLIDHLGFLPEQVMAMGDEENDLSMLKWAGLGVAMANAVPKVKAIANHTTTRTNEESGVAETIEEYILKA</sequence>
<dbReference type="Gene3D" id="3.40.50.1000">
    <property type="entry name" value="HAD superfamily/HAD-like"/>
    <property type="match status" value="1"/>
</dbReference>
<accession>A0A6N7X5D2</accession>
<dbReference type="GeneID" id="99637159"/>
<dbReference type="SFLD" id="SFLDS00003">
    <property type="entry name" value="Haloacid_Dehalogenase"/>
    <property type="match status" value="1"/>
</dbReference>
<dbReference type="RefSeq" id="WP_154455022.1">
    <property type="nucleotide sequence ID" value="NZ_BRXN01000010.1"/>
</dbReference>
<proteinExistence type="predicted"/>
<dbReference type="OrthoDB" id="9790031at2"/>
<dbReference type="InterPro" id="IPR036412">
    <property type="entry name" value="HAD-like_sf"/>
</dbReference>
<dbReference type="NCBIfam" id="TIGR00099">
    <property type="entry name" value="Cof-subfamily"/>
    <property type="match status" value="1"/>
</dbReference>
<dbReference type="Proteomes" id="UP000471052">
    <property type="component" value="Unassembled WGS sequence"/>
</dbReference>
<organism evidence="1 2">
    <name type="scientific">Streptococcus alactolyticus</name>
    <dbReference type="NCBI Taxonomy" id="29389"/>
    <lineage>
        <taxon>Bacteria</taxon>
        <taxon>Bacillati</taxon>
        <taxon>Bacillota</taxon>
        <taxon>Bacilli</taxon>
        <taxon>Lactobacillales</taxon>
        <taxon>Streptococcaceae</taxon>
        <taxon>Streptococcus</taxon>
    </lineage>
</organism>
<dbReference type="PANTHER" id="PTHR10000">
    <property type="entry name" value="PHOSPHOSERINE PHOSPHATASE"/>
    <property type="match status" value="1"/>
</dbReference>
<gene>
    <name evidence="1" type="ORF">FYJ82_05775</name>
</gene>
<reference evidence="1 2" key="1">
    <citation type="submission" date="2019-08" db="EMBL/GenBank/DDBJ databases">
        <title>In-depth cultivation of the pig gut microbiome towards novel bacterial diversity and tailored functional studies.</title>
        <authorList>
            <person name="Wylensek D."/>
            <person name="Hitch T.C.A."/>
            <person name="Clavel T."/>
        </authorList>
    </citation>
    <scope>NUCLEOTIDE SEQUENCE [LARGE SCALE GENOMIC DNA]</scope>
    <source>
        <strain evidence="1 2">BL-178-WT-3A</strain>
    </source>
</reference>
<dbReference type="GO" id="GO:0005829">
    <property type="term" value="C:cytosol"/>
    <property type="evidence" value="ECO:0007669"/>
    <property type="project" value="TreeGrafter"/>
</dbReference>
<dbReference type="PANTHER" id="PTHR10000:SF8">
    <property type="entry name" value="HAD SUPERFAMILY HYDROLASE-LIKE, TYPE 3"/>
    <property type="match status" value="1"/>
</dbReference>
<dbReference type="InterPro" id="IPR006379">
    <property type="entry name" value="HAD-SF_hydro_IIB"/>
</dbReference>
<evidence type="ECO:0000313" key="1">
    <source>
        <dbReference type="EMBL" id="MST53898.1"/>
    </source>
</evidence>
<comment type="caution">
    <text evidence="1">The sequence shown here is derived from an EMBL/GenBank/DDBJ whole genome shotgun (WGS) entry which is preliminary data.</text>
</comment>
<dbReference type="CDD" id="cd07516">
    <property type="entry name" value="HAD_Pase"/>
    <property type="match status" value="1"/>
</dbReference>
<dbReference type="Gene3D" id="3.30.1240.10">
    <property type="match status" value="1"/>
</dbReference>
<dbReference type="Pfam" id="PF08282">
    <property type="entry name" value="Hydrolase_3"/>
    <property type="match status" value="1"/>
</dbReference>
<dbReference type="EMBL" id="VUNP01000021">
    <property type="protein sequence ID" value="MST53898.1"/>
    <property type="molecule type" value="Genomic_DNA"/>
</dbReference>
<dbReference type="GO" id="GO:0000287">
    <property type="term" value="F:magnesium ion binding"/>
    <property type="evidence" value="ECO:0007669"/>
    <property type="project" value="TreeGrafter"/>
</dbReference>
<dbReference type="AlphaFoldDB" id="A0A6N7X5D2"/>
<dbReference type="InterPro" id="IPR023214">
    <property type="entry name" value="HAD_sf"/>
</dbReference>
<dbReference type="SFLD" id="SFLDG01140">
    <property type="entry name" value="C2.B:_Phosphomannomutase_and_P"/>
    <property type="match status" value="1"/>
</dbReference>
<name>A0A6N7X5D2_STRAY</name>
<dbReference type="SUPFAM" id="SSF56784">
    <property type="entry name" value="HAD-like"/>
    <property type="match status" value="1"/>
</dbReference>
<dbReference type="SFLD" id="SFLDG01144">
    <property type="entry name" value="C2.B.4:_PGP_Like"/>
    <property type="match status" value="1"/>
</dbReference>
<dbReference type="InterPro" id="IPR000150">
    <property type="entry name" value="Cof"/>
</dbReference>
<evidence type="ECO:0000313" key="2">
    <source>
        <dbReference type="Proteomes" id="UP000471052"/>
    </source>
</evidence>
<dbReference type="GO" id="GO:0016791">
    <property type="term" value="F:phosphatase activity"/>
    <property type="evidence" value="ECO:0007669"/>
    <property type="project" value="UniProtKB-ARBA"/>
</dbReference>
<dbReference type="NCBIfam" id="TIGR01484">
    <property type="entry name" value="HAD-SF-IIB"/>
    <property type="match status" value="1"/>
</dbReference>
<protein>
    <submittedName>
        <fullName evidence="1">HAD family phosphatase</fullName>
    </submittedName>
</protein>